<reference evidence="4" key="1">
    <citation type="submission" date="2015-10" db="EMBL/GenBank/DDBJ databases">
        <title>Description of Candidatus Tenderia electrophaga gen. nov, sp. nov., an Uncultivated Electroautotroph from a Biocathode Enrichment.</title>
        <authorList>
            <person name="Eddie B.J."/>
            <person name="Malanoski A.P."/>
            <person name="Wang Z."/>
            <person name="Hall R.J."/>
            <person name="Oh S.D."/>
            <person name="Heiner C."/>
            <person name="Lin B."/>
            <person name="Strycharz-Glaven S.M."/>
        </authorList>
    </citation>
    <scope>NUCLEOTIDE SEQUENCE [LARGE SCALE GENOMIC DNA]</scope>
    <source>
        <strain evidence="4">NRL1</strain>
    </source>
</reference>
<name>A0A0S2TDM9_9GAMM</name>
<evidence type="ECO:0000259" key="3">
    <source>
        <dbReference type="PROSITE" id="PS51371"/>
    </source>
</evidence>
<evidence type="ECO:0000313" key="4">
    <source>
        <dbReference type="EMBL" id="ALP53259.1"/>
    </source>
</evidence>
<dbReference type="EMBL" id="CP013099">
    <property type="protein sequence ID" value="ALP53259.1"/>
    <property type="molecule type" value="Genomic_DNA"/>
</dbReference>
<dbReference type="PANTHER" id="PTHR43080">
    <property type="entry name" value="CBS DOMAIN-CONTAINING PROTEIN CBSX3, MITOCHONDRIAL"/>
    <property type="match status" value="1"/>
</dbReference>
<evidence type="ECO:0000313" key="5">
    <source>
        <dbReference type="Proteomes" id="UP000055136"/>
    </source>
</evidence>
<gene>
    <name evidence="4" type="ORF">Tel_08880</name>
</gene>
<dbReference type="PROSITE" id="PS51371">
    <property type="entry name" value="CBS"/>
    <property type="match status" value="2"/>
</dbReference>
<feature type="domain" description="CBS" evidence="3">
    <location>
        <begin position="7"/>
        <end position="63"/>
    </location>
</feature>
<dbReference type="STRING" id="1748243.Tel_08880"/>
<proteinExistence type="predicted"/>
<dbReference type="PANTHER" id="PTHR43080:SF2">
    <property type="entry name" value="CBS DOMAIN-CONTAINING PROTEIN"/>
    <property type="match status" value="1"/>
</dbReference>
<organism evidence="4 5">
    <name type="scientific">Candidatus Tenderia electrophaga</name>
    <dbReference type="NCBI Taxonomy" id="1748243"/>
    <lineage>
        <taxon>Bacteria</taxon>
        <taxon>Pseudomonadati</taxon>
        <taxon>Pseudomonadota</taxon>
        <taxon>Gammaproteobacteria</taxon>
        <taxon>Candidatus Tenderiales</taxon>
        <taxon>Candidatus Tenderiaceae</taxon>
        <taxon>Candidatus Tenderia</taxon>
    </lineage>
</organism>
<dbReference type="Pfam" id="PF00571">
    <property type="entry name" value="CBS"/>
    <property type="match status" value="2"/>
</dbReference>
<dbReference type="InterPro" id="IPR000644">
    <property type="entry name" value="CBS_dom"/>
</dbReference>
<sequence>MSIRNIMATEIVTVELDDTLAAVKEIFDNTGFHHLLVAANGKLAGVVSDRDLLKALSPNIGTLVETARDVATLNKRVHQIMSRELVTLPPDASIYDAVHFFNVHTVSCNPVVDEARRPVGIVSWRDIFKAIERLQLKSTPPA</sequence>
<keyword evidence="1 2" id="KW-0129">CBS domain</keyword>
<dbReference type="AlphaFoldDB" id="A0A0S2TDM9"/>
<dbReference type="CDD" id="cd04584">
    <property type="entry name" value="CBS_pair_AcuB_like"/>
    <property type="match status" value="1"/>
</dbReference>
<dbReference type="KEGG" id="tee:Tel_08880"/>
<dbReference type="SUPFAM" id="SSF54631">
    <property type="entry name" value="CBS-domain pair"/>
    <property type="match status" value="1"/>
</dbReference>
<evidence type="ECO:0000256" key="2">
    <source>
        <dbReference type="PROSITE-ProRule" id="PRU00703"/>
    </source>
</evidence>
<dbReference type="SMART" id="SM00116">
    <property type="entry name" value="CBS"/>
    <property type="match status" value="2"/>
</dbReference>
<dbReference type="InterPro" id="IPR046342">
    <property type="entry name" value="CBS_dom_sf"/>
</dbReference>
<accession>A0A0S2TDM9</accession>
<protein>
    <submittedName>
        <fullName evidence="4">Signal transduction protein</fullName>
    </submittedName>
</protein>
<keyword evidence="5" id="KW-1185">Reference proteome</keyword>
<dbReference type="InterPro" id="IPR051257">
    <property type="entry name" value="Diverse_CBS-Domain"/>
</dbReference>
<evidence type="ECO:0000256" key="1">
    <source>
        <dbReference type="ARBA" id="ARBA00023122"/>
    </source>
</evidence>
<dbReference type="Proteomes" id="UP000055136">
    <property type="component" value="Chromosome"/>
</dbReference>
<dbReference type="Gene3D" id="3.10.580.10">
    <property type="entry name" value="CBS-domain"/>
    <property type="match status" value="1"/>
</dbReference>
<feature type="domain" description="CBS" evidence="3">
    <location>
        <begin position="81"/>
        <end position="138"/>
    </location>
</feature>